<evidence type="ECO:0008006" key="9">
    <source>
        <dbReference type="Google" id="ProtNLM"/>
    </source>
</evidence>
<dbReference type="GO" id="GO:0005634">
    <property type="term" value="C:nucleus"/>
    <property type="evidence" value="ECO:0007669"/>
    <property type="project" value="TreeGrafter"/>
</dbReference>
<sequence>MGEDSSSDLEAALADKGFTISITPEKGRCLIATKLFNAGDTLLLQEPYVSVLDGASMNKRCDACFRPSMNLKRCSACKLTWYCSSACQRNKWKLHQHECKAVMCLKEEKQQIPTPSLRLMLRLLIKRKLQNDGVIAETMMDNYMLFEALPTHMSDVDEKRLVLYAQMANLVNIIKPSEEVTIKEITQNFCRFACNAHTICDSELRPTGTGLYPVISIINHSCFPNAVLLFEGKNAFVRAVETIREGSELTLSYVEIAANSYSRQKSLKEQYFFDCKCSRCLKMGTPEGFCEDSILEGFRCRNEICKGFLLHDPGNVKSLICQSCGCKWNEDEMKKQAKQVEKSSKEASKLLSSGNISEARHLYERIEYLQIRLWHPYSVYLMRTRDTLLKICMELQDWREALKYCRLTIPAYE</sequence>
<evidence type="ECO:0000313" key="8">
    <source>
        <dbReference type="Proteomes" id="UP000824469"/>
    </source>
</evidence>
<dbReference type="Gene3D" id="2.170.270.10">
    <property type="entry name" value="SET domain"/>
    <property type="match status" value="1"/>
</dbReference>
<protein>
    <recommendedName>
        <fullName evidence="9">Histone-lysine N-methyltransferase ASHR1</fullName>
    </recommendedName>
</protein>
<dbReference type="EMBL" id="JAHRHJ020000010">
    <property type="protein sequence ID" value="KAH9299492.1"/>
    <property type="molecule type" value="Genomic_DNA"/>
</dbReference>
<dbReference type="GO" id="GO:0008270">
    <property type="term" value="F:zinc ion binding"/>
    <property type="evidence" value="ECO:0007669"/>
    <property type="project" value="UniProtKB-KW"/>
</dbReference>
<feature type="domain" description="MYND-type" evidence="6">
    <location>
        <begin position="61"/>
        <end position="99"/>
    </location>
</feature>
<comment type="caution">
    <text evidence="7">The sequence shown here is derived from an EMBL/GenBank/DDBJ whole genome shotgun (WGS) entry which is preliminary data.</text>
</comment>
<dbReference type="InterPro" id="IPR046341">
    <property type="entry name" value="SET_dom_sf"/>
</dbReference>
<evidence type="ECO:0000259" key="5">
    <source>
        <dbReference type="PROSITE" id="PS50280"/>
    </source>
</evidence>
<evidence type="ECO:0000259" key="6">
    <source>
        <dbReference type="PROSITE" id="PS50865"/>
    </source>
</evidence>
<keyword evidence="2 4" id="KW-0863">Zinc-finger</keyword>
<dbReference type="InterPro" id="IPR002893">
    <property type="entry name" value="Znf_MYND"/>
</dbReference>
<dbReference type="SUPFAM" id="SSF82199">
    <property type="entry name" value="SET domain"/>
    <property type="match status" value="1"/>
</dbReference>
<evidence type="ECO:0000256" key="1">
    <source>
        <dbReference type="ARBA" id="ARBA00022723"/>
    </source>
</evidence>
<dbReference type="Gene3D" id="1.10.220.160">
    <property type="match status" value="1"/>
</dbReference>
<evidence type="ECO:0000256" key="3">
    <source>
        <dbReference type="ARBA" id="ARBA00022833"/>
    </source>
</evidence>
<accession>A0AA38CFT9</accession>
<dbReference type="SMART" id="SM00317">
    <property type="entry name" value="SET"/>
    <property type="match status" value="1"/>
</dbReference>
<keyword evidence="3" id="KW-0862">Zinc</keyword>
<dbReference type="Pfam" id="PF00856">
    <property type="entry name" value="SET"/>
    <property type="match status" value="1"/>
</dbReference>
<dbReference type="InterPro" id="IPR001214">
    <property type="entry name" value="SET_dom"/>
</dbReference>
<keyword evidence="8" id="KW-1185">Reference proteome</keyword>
<dbReference type="InterPro" id="IPR050869">
    <property type="entry name" value="H3K4_H4K5_MeTrfase"/>
</dbReference>
<proteinExistence type="predicted"/>
<dbReference type="PROSITE" id="PS50280">
    <property type="entry name" value="SET"/>
    <property type="match status" value="1"/>
</dbReference>
<dbReference type="AlphaFoldDB" id="A0AA38CFT9"/>
<evidence type="ECO:0000256" key="4">
    <source>
        <dbReference type="PROSITE-ProRule" id="PRU00134"/>
    </source>
</evidence>
<evidence type="ECO:0000313" key="7">
    <source>
        <dbReference type="EMBL" id="KAH9299492.1"/>
    </source>
</evidence>
<organism evidence="7 8">
    <name type="scientific">Taxus chinensis</name>
    <name type="common">Chinese yew</name>
    <name type="synonym">Taxus wallichiana var. chinensis</name>
    <dbReference type="NCBI Taxonomy" id="29808"/>
    <lineage>
        <taxon>Eukaryota</taxon>
        <taxon>Viridiplantae</taxon>
        <taxon>Streptophyta</taxon>
        <taxon>Embryophyta</taxon>
        <taxon>Tracheophyta</taxon>
        <taxon>Spermatophyta</taxon>
        <taxon>Pinopsida</taxon>
        <taxon>Pinidae</taxon>
        <taxon>Conifers II</taxon>
        <taxon>Cupressales</taxon>
        <taxon>Taxaceae</taxon>
        <taxon>Taxus</taxon>
    </lineage>
</organism>
<feature type="non-terminal residue" evidence="7">
    <location>
        <position position="413"/>
    </location>
</feature>
<dbReference type="OMA" id="LHMKLGK"/>
<dbReference type="Proteomes" id="UP000824469">
    <property type="component" value="Unassembled WGS sequence"/>
</dbReference>
<gene>
    <name evidence="7" type="ORF">KI387_031174</name>
</gene>
<dbReference type="Pfam" id="PF01753">
    <property type="entry name" value="zf-MYND"/>
    <property type="match status" value="1"/>
</dbReference>
<reference evidence="7 8" key="1">
    <citation type="journal article" date="2021" name="Nat. Plants">
        <title>The Taxus genome provides insights into paclitaxel biosynthesis.</title>
        <authorList>
            <person name="Xiong X."/>
            <person name="Gou J."/>
            <person name="Liao Q."/>
            <person name="Li Y."/>
            <person name="Zhou Q."/>
            <person name="Bi G."/>
            <person name="Li C."/>
            <person name="Du R."/>
            <person name="Wang X."/>
            <person name="Sun T."/>
            <person name="Guo L."/>
            <person name="Liang H."/>
            <person name="Lu P."/>
            <person name="Wu Y."/>
            <person name="Zhang Z."/>
            <person name="Ro D.K."/>
            <person name="Shang Y."/>
            <person name="Huang S."/>
            <person name="Yan J."/>
        </authorList>
    </citation>
    <scope>NUCLEOTIDE SEQUENCE [LARGE SCALE GENOMIC DNA]</scope>
    <source>
        <strain evidence="7">Ta-2019</strain>
    </source>
</reference>
<feature type="domain" description="SET" evidence="5">
    <location>
        <begin position="16"/>
        <end position="254"/>
    </location>
</feature>
<keyword evidence="1" id="KW-0479">Metal-binding</keyword>
<dbReference type="PANTHER" id="PTHR12197">
    <property type="entry name" value="HISTONE-LYSINE N-METHYLTRANSFERASE SMYD"/>
    <property type="match status" value="1"/>
</dbReference>
<dbReference type="PROSITE" id="PS01360">
    <property type="entry name" value="ZF_MYND_1"/>
    <property type="match status" value="1"/>
</dbReference>
<dbReference type="PANTHER" id="PTHR12197:SF251">
    <property type="entry name" value="EG:BACR7C10.4 PROTEIN"/>
    <property type="match status" value="1"/>
</dbReference>
<dbReference type="Gene3D" id="6.10.140.2220">
    <property type="match status" value="1"/>
</dbReference>
<name>A0AA38CFT9_TAXCH</name>
<evidence type="ECO:0000256" key="2">
    <source>
        <dbReference type="ARBA" id="ARBA00022771"/>
    </source>
</evidence>
<dbReference type="PROSITE" id="PS50865">
    <property type="entry name" value="ZF_MYND_2"/>
    <property type="match status" value="1"/>
</dbReference>